<keyword evidence="10" id="KW-0325">Glycoprotein</keyword>
<evidence type="ECO:0000256" key="11">
    <source>
        <dbReference type="PROSITE-ProRule" id="PRU00076"/>
    </source>
</evidence>
<keyword evidence="7" id="KW-0677">Repeat</keyword>
<proteinExistence type="inferred from homology"/>
<evidence type="ECO:0000256" key="4">
    <source>
        <dbReference type="ARBA" id="ARBA00022530"/>
    </source>
</evidence>
<feature type="domain" description="EGF-like" evidence="13">
    <location>
        <begin position="857"/>
        <end position="897"/>
    </location>
</feature>
<evidence type="ECO:0000313" key="15">
    <source>
        <dbReference type="Proteomes" id="UP000625711"/>
    </source>
</evidence>
<dbReference type="PROSITE" id="PS00010">
    <property type="entry name" value="ASX_HYDROXYL"/>
    <property type="match status" value="3"/>
</dbReference>
<dbReference type="FunFam" id="2.10.25.10:FF:000240">
    <property type="entry name" value="Vitamin K-dependent protein S"/>
    <property type="match status" value="1"/>
</dbReference>
<evidence type="ECO:0000256" key="10">
    <source>
        <dbReference type="ARBA" id="ARBA00023180"/>
    </source>
</evidence>
<dbReference type="Pfam" id="PF12662">
    <property type="entry name" value="cEGF"/>
    <property type="match status" value="3"/>
</dbReference>
<evidence type="ECO:0000256" key="12">
    <source>
        <dbReference type="SAM" id="MobiDB-lite"/>
    </source>
</evidence>
<accession>A0A834IXH1</accession>
<evidence type="ECO:0000256" key="8">
    <source>
        <dbReference type="ARBA" id="ARBA00022837"/>
    </source>
</evidence>
<evidence type="ECO:0000256" key="1">
    <source>
        <dbReference type="ARBA" id="ARBA00004498"/>
    </source>
</evidence>
<dbReference type="InterPro" id="IPR000152">
    <property type="entry name" value="EGF-type_Asp/Asn_hydroxyl_site"/>
</dbReference>
<dbReference type="EMBL" id="JAACXV010000017">
    <property type="protein sequence ID" value="KAF7286998.1"/>
    <property type="molecule type" value="Genomic_DNA"/>
</dbReference>
<feature type="region of interest" description="Disordered" evidence="12">
    <location>
        <begin position="583"/>
        <end position="620"/>
    </location>
</feature>
<dbReference type="SMART" id="SM00181">
    <property type="entry name" value="EGF"/>
    <property type="match status" value="12"/>
</dbReference>
<keyword evidence="6" id="KW-0732">Signal</keyword>
<dbReference type="FunFam" id="2.10.25.10:FF:000010">
    <property type="entry name" value="Pro-epidermal growth factor"/>
    <property type="match status" value="1"/>
</dbReference>
<dbReference type="Pfam" id="PF22914">
    <property type="entry name" value="Fibulin_C"/>
    <property type="match status" value="1"/>
</dbReference>
<dbReference type="InterPro" id="IPR026823">
    <property type="entry name" value="cEGF"/>
</dbReference>
<feature type="domain" description="EGF-like" evidence="13">
    <location>
        <begin position="817"/>
        <end position="856"/>
    </location>
</feature>
<name>A0A834IXH1_RHYFE</name>
<keyword evidence="15" id="KW-1185">Reference proteome</keyword>
<evidence type="ECO:0000256" key="2">
    <source>
        <dbReference type="ARBA" id="ARBA00006127"/>
    </source>
</evidence>
<dbReference type="InterPro" id="IPR018097">
    <property type="entry name" value="EGF_Ca-bd_CS"/>
</dbReference>
<comment type="subcellular location">
    <subcellularLocation>
        <location evidence="1">Secreted</location>
        <location evidence="1">Extracellular space</location>
        <location evidence="1">Extracellular matrix</location>
    </subcellularLocation>
</comment>
<dbReference type="OrthoDB" id="10022113at2759"/>
<dbReference type="InterPro" id="IPR009030">
    <property type="entry name" value="Growth_fac_rcpt_cys_sf"/>
</dbReference>
<feature type="non-terminal residue" evidence="14">
    <location>
        <position position="1114"/>
    </location>
</feature>
<dbReference type="InterPro" id="IPR000742">
    <property type="entry name" value="EGF"/>
</dbReference>
<feature type="domain" description="EGF-like" evidence="13">
    <location>
        <begin position="774"/>
        <end position="816"/>
    </location>
</feature>
<comment type="caution">
    <text evidence="11">Lacks conserved residue(s) required for the propagation of feature annotation.</text>
</comment>
<dbReference type="PANTHER" id="PTHR24050">
    <property type="entry name" value="PA14 DOMAIN-CONTAINING PROTEIN"/>
    <property type="match status" value="1"/>
</dbReference>
<organism evidence="14 15">
    <name type="scientific">Rhynchophorus ferrugineus</name>
    <name type="common">Red palm weevil</name>
    <name type="synonym">Curculio ferrugineus</name>
    <dbReference type="NCBI Taxonomy" id="354439"/>
    <lineage>
        <taxon>Eukaryota</taxon>
        <taxon>Metazoa</taxon>
        <taxon>Ecdysozoa</taxon>
        <taxon>Arthropoda</taxon>
        <taxon>Hexapoda</taxon>
        <taxon>Insecta</taxon>
        <taxon>Pterygota</taxon>
        <taxon>Neoptera</taxon>
        <taxon>Endopterygota</taxon>
        <taxon>Coleoptera</taxon>
        <taxon>Polyphaga</taxon>
        <taxon>Cucujiformia</taxon>
        <taxon>Curculionidae</taxon>
        <taxon>Dryophthorinae</taxon>
        <taxon>Rhynchophorus</taxon>
    </lineage>
</organism>
<evidence type="ECO:0000256" key="3">
    <source>
        <dbReference type="ARBA" id="ARBA00022525"/>
    </source>
</evidence>
<dbReference type="CDD" id="cd00054">
    <property type="entry name" value="EGF_CA"/>
    <property type="match status" value="4"/>
</dbReference>
<keyword evidence="4" id="KW-0272">Extracellular matrix</keyword>
<comment type="similarity">
    <text evidence="2">Belongs to the fibulin family.</text>
</comment>
<dbReference type="SUPFAM" id="SSF57196">
    <property type="entry name" value="EGF/Laminin"/>
    <property type="match status" value="4"/>
</dbReference>
<dbReference type="InterPro" id="IPR052235">
    <property type="entry name" value="Nephronectin_domain"/>
</dbReference>
<dbReference type="SUPFAM" id="SSF57184">
    <property type="entry name" value="Growth factor receptor domain"/>
    <property type="match status" value="4"/>
</dbReference>
<dbReference type="Pfam" id="PF07645">
    <property type="entry name" value="EGF_CA"/>
    <property type="match status" value="9"/>
</dbReference>
<dbReference type="SMART" id="SM00179">
    <property type="entry name" value="EGF_CA"/>
    <property type="match status" value="14"/>
</dbReference>
<dbReference type="PROSITE" id="PS50026">
    <property type="entry name" value="EGF_3"/>
    <property type="match status" value="4"/>
</dbReference>
<reference evidence="14" key="1">
    <citation type="submission" date="2020-08" db="EMBL/GenBank/DDBJ databases">
        <title>Genome sequencing and assembly of the red palm weevil Rhynchophorus ferrugineus.</title>
        <authorList>
            <person name="Dias G.B."/>
            <person name="Bergman C.M."/>
            <person name="Manee M."/>
        </authorList>
    </citation>
    <scope>NUCLEOTIDE SEQUENCE</scope>
    <source>
        <strain evidence="14">AA-2017</strain>
        <tissue evidence="14">Whole larva</tissue>
    </source>
</reference>
<keyword evidence="5 11" id="KW-0245">EGF-like domain</keyword>
<dbReference type="AlphaFoldDB" id="A0A834IXH1"/>
<dbReference type="FunFam" id="2.10.25.10:FF:000005">
    <property type="entry name" value="Fibrillin 2"/>
    <property type="match status" value="1"/>
</dbReference>
<dbReference type="PROSITE" id="PS01186">
    <property type="entry name" value="EGF_2"/>
    <property type="match status" value="3"/>
</dbReference>
<evidence type="ECO:0000256" key="6">
    <source>
        <dbReference type="ARBA" id="ARBA00022729"/>
    </source>
</evidence>
<keyword evidence="8" id="KW-0106">Calcium</keyword>
<gene>
    <name evidence="14" type="ORF">GWI33_002838</name>
</gene>
<evidence type="ECO:0000259" key="13">
    <source>
        <dbReference type="PROSITE" id="PS50026"/>
    </source>
</evidence>
<comment type="caution">
    <text evidence="14">The sequence shown here is derived from an EMBL/GenBank/DDBJ whole genome shotgun (WGS) entry which is preliminary data.</text>
</comment>
<keyword evidence="3" id="KW-0964">Secreted</keyword>
<feature type="domain" description="EGF-like" evidence="13">
    <location>
        <begin position="898"/>
        <end position="940"/>
    </location>
</feature>
<dbReference type="FunFam" id="2.10.25.10:FF:000037">
    <property type="entry name" value="Signal peptide, CUB domain and EGF-like domain-containing 2"/>
    <property type="match status" value="1"/>
</dbReference>
<evidence type="ECO:0000313" key="14">
    <source>
        <dbReference type="EMBL" id="KAF7286998.1"/>
    </source>
</evidence>
<evidence type="ECO:0000256" key="9">
    <source>
        <dbReference type="ARBA" id="ARBA00023157"/>
    </source>
</evidence>
<evidence type="ECO:0000256" key="5">
    <source>
        <dbReference type="ARBA" id="ARBA00022536"/>
    </source>
</evidence>
<dbReference type="GO" id="GO:0005509">
    <property type="term" value="F:calcium ion binding"/>
    <property type="evidence" value="ECO:0007669"/>
    <property type="project" value="InterPro"/>
</dbReference>
<dbReference type="PROSITE" id="PS01187">
    <property type="entry name" value="EGF_CA"/>
    <property type="match status" value="5"/>
</dbReference>
<dbReference type="InterPro" id="IPR049883">
    <property type="entry name" value="NOTCH1_EGF-like"/>
</dbReference>
<dbReference type="InterPro" id="IPR001881">
    <property type="entry name" value="EGF-like_Ca-bd_dom"/>
</dbReference>
<sequence length="1114" mass="124885">FDWKVHQFCCNLGTDYSTRSENCATFPKPVPGISASDEKLCLSAADFCCKKQLKIQQCELGLKDAGASCSTQDGERKDCCEACQLGIELSKSKEQCVDMLERDAIYSQALIKCCKDPYSININVSTPTTTTQKSTSKLSTIISEEEFTRYPGLSEENVCETGEYCAQLCEPSGKSFKCACFEGYQLMKDGVSCRPIKQAKGSRCQINNPCDHDCTDTGTSIVCSCKNGYRLQPDNRTCIDIDECALGIHSCELGEECENDEGTYFCFETQFENEDLSNKCPVGHKFNPEKLVCDDINECEFDLICPPPKTCTNTIGSYYCEGPSCPPGFKYKPSIESCSDIDECLTGENDCNRDSQVCVNTKGNYTCIDKASKAACPPGFKKNSLTFVCEDINECEDDVQVCRENEECINEEGEYRCVLKTLYNKGITANKSKDVSCPNGFEFNEYTKLCEDINECESNPCPLGLACSNFNGTYKCNKLPECQIGYELNELTGECMDINECQLRIDNCSDVTHRCDNTIGSFYCTRIVSCGTGYTLNSARDLCEDDDECKLGTHNCNELGSNYQCKNQMGTYKCEMIKPIERIPPSTTSSTTTTTRTTTTKKTTSTAPPTTTPATTPERATPYVPPFFYKPISEKPFNNIIPINQPNFYNPPIPKQTLWPFVRPSFTSSTTPRYSPITETSKFSFYYPYQPTNNYRPILKVTSSEAPIIQVQKKCLPGYRINEYGNCIDINECESNPCPAGTKCSNFNGRYECSSPLQCHLGYEPNESMDECVDIDECARGTHKCDRSQICKNGKGFYTCECPPGHHRDFNSQICEDIDECKYYRPCGPNSNCINTIGSFKCECKSGLYLNQSTCEDINECVTMPNLCEHKCVNLWGSHRCACKTGYILRNDKRTCEDIDECEKYKDRKLCVGTCRNIPGSYSCDCPAGYTLGSDKRVCVDIDECKQKVCGPTEACLNTRGSYKCYPINCDNYYIRDPNHNSRCKRITCDPRDNQCLLLPEQYSFQVISLVSNMPLPAEGITLCKVKGPSWNQAAADFSIELLEVRAPSDIPRVDNSYIRREQYPNNTMVLHLVKSIEGPQEFKIKVEMKLSQRNIPLGSVVVYLIIAVSEYSF</sequence>
<dbReference type="Gene3D" id="2.10.25.10">
    <property type="entry name" value="Laminin"/>
    <property type="match status" value="14"/>
</dbReference>
<dbReference type="PANTHER" id="PTHR24050:SF27">
    <property type="entry name" value="FIBRILLIN-1"/>
    <property type="match status" value="1"/>
</dbReference>
<evidence type="ECO:0000256" key="7">
    <source>
        <dbReference type="ARBA" id="ARBA00022737"/>
    </source>
</evidence>
<dbReference type="Proteomes" id="UP000625711">
    <property type="component" value="Unassembled WGS sequence"/>
</dbReference>
<keyword evidence="9" id="KW-1015">Disulfide bond</keyword>
<protein>
    <recommendedName>
        <fullName evidence="13">EGF-like domain-containing protein</fullName>
    </recommendedName>
</protein>
<dbReference type="InterPro" id="IPR055088">
    <property type="entry name" value="Fibulin_C"/>
</dbReference>